<keyword evidence="2" id="KW-1185">Reference proteome</keyword>
<dbReference type="EMBL" id="MU004504">
    <property type="protein sequence ID" value="KAF2649163.1"/>
    <property type="molecule type" value="Genomic_DNA"/>
</dbReference>
<protein>
    <submittedName>
        <fullName evidence="1">Uncharacterized protein</fullName>
    </submittedName>
</protein>
<reference evidence="1" key="1">
    <citation type="journal article" date="2020" name="Stud. Mycol.">
        <title>101 Dothideomycetes genomes: a test case for predicting lifestyles and emergence of pathogens.</title>
        <authorList>
            <person name="Haridas S."/>
            <person name="Albert R."/>
            <person name="Binder M."/>
            <person name="Bloem J."/>
            <person name="Labutti K."/>
            <person name="Salamov A."/>
            <person name="Andreopoulos B."/>
            <person name="Baker S."/>
            <person name="Barry K."/>
            <person name="Bills G."/>
            <person name="Bluhm B."/>
            <person name="Cannon C."/>
            <person name="Castanera R."/>
            <person name="Culley D."/>
            <person name="Daum C."/>
            <person name="Ezra D."/>
            <person name="Gonzalez J."/>
            <person name="Henrissat B."/>
            <person name="Kuo A."/>
            <person name="Liang C."/>
            <person name="Lipzen A."/>
            <person name="Lutzoni F."/>
            <person name="Magnuson J."/>
            <person name="Mondo S."/>
            <person name="Nolan M."/>
            <person name="Ohm R."/>
            <person name="Pangilinan J."/>
            <person name="Park H.-J."/>
            <person name="Ramirez L."/>
            <person name="Alfaro M."/>
            <person name="Sun H."/>
            <person name="Tritt A."/>
            <person name="Yoshinaga Y."/>
            <person name="Zwiers L.-H."/>
            <person name="Turgeon B."/>
            <person name="Goodwin S."/>
            <person name="Spatafora J."/>
            <person name="Crous P."/>
            <person name="Grigoriev I."/>
        </authorList>
    </citation>
    <scope>NUCLEOTIDE SEQUENCE</scope>
    <source>
        <strain evidence="1">CBS 122681</strain>
    </source>
</reference>
<evidence type="ECO:0000313" key="1">
    <source>
        <dbReference type="EMBL" id="KAF2649163.1"/>
    </source>
</evidence>
<accession>A0A6A6SRH1</accession>
<name>A0A6A6SRH1_9PLEO</name>
<evidence type="ECO:0000313" key="2">
    <source>
        <dbReference type="Proteomes" id="UP000799324"/>
    </source>
</evidence>
<dbReference type="AlphaFoldDB" id="A0A6A6SRH1"/>
<organism evidence="1 2">
    <name type="scientific">Lophiostoma macrostomum CBS 122681</name>
    <dbReference type="NCBI Taxonomy" id="1314788"/>
    <lineage>
        <taxon>Eukaryota</taxon>
        <taxon>Fungi</taxon>
        <taxon>Dikarya</taxon>
        <taxon>Ascomycota</taxon>
        <taxon>Pezizomycotina</taxon>
        <taxon>Dothideomycetes</taxon>
        <taxon>Pleosporomycetidae</taxon>
        <taxon>Pleosporales</taxon>
        <taxon>Lophiostomataceae</taxon>
        <taxon>Lophiostoma</taxon>
    </lineage>
</organism>
<dbReference type="Proteomes" id="UP000799324">
    <property type="component" value="Unassembled WGS sequence"/>
</dbReference>
<gene>
    <name evidence="1" type="ORF">K491DRAFT_735388</name>
</gene>
<proteinExistence type="predicted"/>
<sequence length="227" mass="26733">MSAQQTTYPWKGKISLGEFEARLKERSPLIFQHFNYWLDEQKEAGQIGDRYDSVKCGHRNLMRETIEGLHSDWQFLRQLTVELANEDVVKRFLSLTRSADQLRQLNDNEEIAAILEVSRLSDIVPLKGPLKVLGNLQTPKQRRADKRADELARQRTKEAQLKEQEALELFPEEMREAMEWVAGLWRSFENMTNTSEEAYKKLESKIWVEMERRMGIEPRPAKVWKIE</sequence>